<keyword evidence="6" id="KW-1185">Reference proteome</keyword>
<dbReference type="Proteomes" id="UP001165124">
    <property type="component" value="Unassembled WGS sequence"/>
</dbReference>
<accession>A0A9W6PUZ5</accession>
<feature type="compositionally biased region" description="Low complexity" evidence="3">
    <location>
        <begin position="66"/>
        <end position="86"/>
    </location>
</feature>
<evidence type="ECO:0000313" key="5">
    <source>
        <dbReference type="EMBL" id="GLW63564.1"/>
    </source>
</evidence>
<evidence type="ECO:0000256" key="1">
    <source>
        <dbReference type="ARBA" id="ARBA00023015"/>
    </source>
</evidence>
<feature type="compositionally biased region" description="Low complexity" evidence="3">
    <location>
        <begin position="95"/>
        <end position="105"/>
    </location>
</feature>
<name>A0A9W6PUZ5_9ACTN</name>
<dbReference type="Pfam" id="PF13490">
    <property type="entry name" value="zf-HC2"/>
    <property type="match status" value="1"/>
</dbReference>
<evidence type="ECO:0000256" key="2">
    <source>
        <dbReference type="ARBA" id="ARBA00023163"/>
    </source>
</evidence>
<feature type="domain" description="Putative zinc-finger" evidence="4">
    <location>
        <begin position="15"/>
        <end position="42"/>
    </location>
</feature>
<dbReference type="AlphaFoldDB" id="A0A9W6PUZ5"/>
<evidence type="ECO:0000256" key="3">
    <source>
        <dbReference type="SAM" id="MobiDB-lite"/>
    </source>
</evidence>
<proteinExistence type="predicted"/>
<sequence>MDVAQSGCGDFRLGLGVYVLGRLPPPESDALRAHLTDCPACRAELAALRPAADALSRVFPEPVFPPDDAAAHSSPPPVAAARVGRAGTRRGAGRGPRTGASPRGALIAACAARRRTR</sequence>
<keyword evidence="1" id="KW-0805">Transcription regulation</keyword>
<feature type="region of interest" description="Disordered" evidence="3">
    <location>
        <begin position="66"/>
        <end position="106"/>
    </location>
</feature>
<gene>
    <name evidence="5" type="ORF">Arub01_18080</name>
</gene>
<reference evidence="5" key="1">
    <citation type="submission" date="2023-02" db="EMBL/GenBank/DDBJ databases">
        <title>Actinomadura rubrobrunea NBRC 14622.</title>
        <authorList>
            <person name="Ichikawa N."/>
            <person name="Sato H."/>
            <person name="Tonouchi N."/>
        </authorList>
    </citation>
    <scope>NUCLEOTIDE SEQUENCE</scope>
    <source>
        <strain evidence="5">NBRC 14622</strain>
    </source>
</reference>
<evidence type="ECO:0000313" key="6">
    <source>
        <dbReference type="Proteomes" id="UP001165124"/>
    </source>
</evidence>
<comment type="caution">
    <text evidence="5">The sequence shown here is derived from an EMBL/GenBank/DDBJ whole genome shotgun (WGS) entry which is preliminary data.</text>
</comment>
<protein>
    <recommendedName>
        <fullName evidence="4">Putative zinc-finger domain-containing protein</fullName>
    </recommendedName>
</protein>
<dbReference type="EMBL" id="BSRZ01000003">
    <property type="protein sequence ID" value="GLW63564.1"/>
    <property type="molecule type" value="Genomic_DNA"/>
</dbReference>
<keyword evidence="2" id="KW-0804">Transcription</keyword>
<dbReference type="Gene3D" id="1.10.10.1320">
    <property type="entry name" value="Anti-sigma factor, zinc-finger domain"/>
    <property type="match status" value="1"/>
</dbReference>
<dbReference type="InterPro" id="IPR041916">
    <property type="entry name" value="Anti_sigma_zinc_sf"/>
</dbReference>
<dbReference type="InterPro" id="IPR027383">
    <property type="entry name" value="Znf_put"/>
</dbReference>
<evidence type="ECO:0000259" key="4">
    <source>
        <dbReference type="Pfam" id="PF13490"/>
    </source>
</evidence>
<organism evidence="5 6">
    <name type="scientific">Actinomadura rubrobrunea</name>
    <dbReference type="NCBI Taxonomy" id="115335"/>
    <lineage>
        <taxon>Bacteria</taxon>
        <taxon>Bacillati</taxon>
        <taxon>Actinomycetota</taxon>
        <taxon>Actinomycetes</taxon>
        <taxon>Streptosporangiales</taxon>
        <taxon>Thermomonosporaceae</taxon>
        <taxon>Actinomadura</taxon>
    </lineage>
</organism>